<reference evidence="7 8" key="2">
    <citation type="submission" date="2020-05" db="EMBL/GenBank/DDBJ databases">
        <title>Draft Genome Sequences of Sphingomonas sp. Isolated from the International Space Station.</title>
        <authorList>
            <person name="Bijlani S."/>
            <person name="Singh N.K."/>
            <person name="Mason C.E."/>
            <person name="Wang C.C."/>
            <person name="Venkateswaran K."/>
        </authorList>
    </citation>
    <scope>NUCLEOTIDE SEQUENCE [LARGE SCALE GENOMIC DNA]</scope>
    <source>
        <strain evidence="3 8">IIF7SW-B5</strain>
        <strain evidence="4">ISS-IIF7SWP</strain>
    </source>
</reference>
<evidence type="ECO:0000313" key="1">
    <source>
        <dbReference type="EMBL" id="KTT71210.1"/>
    </source>
</evidence>
<dbReference type="AlphaFoldDB" id="A0A147J7I5"/>
<evidence type="ECO:0000313" key="8">
    <source>
        <dbReference type="Proteomes" id="UP000557656"/>
    </source>
</evidence>
<dbReference type="EMBL" id="LDTD01000042">
    <property type="protein sequence ID" value="KTT71210.1"/>
    <property type="molecule type" value="Genomic_DNA"/>
</dbReference>
<reference evidence="5 6" key="1">
    <citation type="journal article" date="2016" name="Front. Microbiol.">
        <title>Genomic Resource of Rice Seed Associated Bacteria.</title>
        <authorList>
            <person name="Midha S."/>
            <person name="Bansal K."/>
            <person name="Sharma S."/>
            <person name="Kumar N."/>
            <person name="Patil P.P."/>
            <person name="Chaudhry V."/>
            <person name="Patil P.B."/>
        </authorList>
    </citation>
    <scope>NUCLEOTIDE SEQUENCE [LARGE SCALE GENOMIC DNA]</scope>
    <source>
        <strain evidence="2 6">NS258</strain>
        <strain evidence="1 5">NS319</strain>
    </source>
</reference>
<evidence type="ECO:0000313" key="5">
    <source>
        <dbReference type="Proteomes" id="UP000072867"/>
    </source>
</evidence>
<dbReference type="Proteomes" id="UP000072867">
    <property type="component" value="Unassembled WGS sequence"/>
</dbReference>
<gene>
    <name evidence="3" type="ORF">HKX05_14595</name>
    <name evidence="4" type="ORF">HLV41_13155</name>
    <name evidence="2" type="ORF">NS258_11020</name>
    <name evidence="1" type="ORF">NS319_06525</name>
</gene>
<evidence type="ECO:0000313" key="7">
    <source>
        <dbReference type="Proteomes" id="UP000531581"/>
    </source>
</evidence>
<dbReference type="GO" id="GO:0003677">
    <property type="term" value="F:DNA binding"/>
    <property type="evidence" value="ECO:0007669"/>
    <property type="project" value="UniProtKB-KW"/>
</dbReference>
<proteinExistence type="predicted"/>
<dbReference type="EMBL" id="JABEOV010000020">
    <property type="protein sequence ID" value="NNG54580.1"/>
    <property type="molecule type" value="Genomic_DNA"/>
</dbReference>
<dbReference type="Proteomes" id="UP000531581">
    <property type="component" value="Unassembled WGS sequence"/>
</dbReference>
<dbReference type="RefSeq" id="WP_058717136.1">
    <property type="nucleotide sequence ID" value="NZ_JABEOV010000020.1"/>
</dbReference>
<dbReference type="PATRIC" id="fig|33051.3.peg.2313"/>
<dbReference type="EMBL" id="JABYQV010000010">
    <property type="protein sequence ID" value="NVP31994.1"/>
    <property type="molecule type" value="Genomic_DNA"/>
</dbReference>
<evidence type="ECO:0000313" key="4">
    <source>
        <dbReference type="EMBL" id="NVP31994.1"/>
    </source>
</evidence>
<evidence type="ECO:0000313" key="3">
    <source>
        <dbReference type="EMBL" id="NNG54580.1"/>
    </source>
</evidence>
<keyword evidence="3" id="KW-0238">DNA-binding</keyword>
<dbReference type="Proteomes" id="UP000074410">
    <property type="component" value="Unassembled WGS sequence"/>
</dbReference>
<sequence>MIERAWERKIEPLTVRVATAVRITGLSRSRIYELIQSGDLETTKVGRATLVQYRSLKRLTDNEGGGEGHAGHVWQRD</sequence>
<accession>A0A147J7I5</accession>
<organism evidence="2 6">
    <name type="scientific">Sphingomonas sanguinis</name>
    <dbReference type="NCBI Taxonomy" id="33051"/>
    <lineage>
        <taxon>Bacteria</taxon>
        <taxon>Pseudomonadati</taxon>
        <taxon>Pseudomonadota</taxon>
        <taxon>Alphaproteobacteria</taxon>
        <taxon>Sphingomonadales</taxon>
        <taxon>Sphingomonadaceae</taxon>
        <taxon>Sphingomonas</taxon>
    </lineage>
</organism>
<dbReference type="GeneID" id="78487247"/>
<dbReference type="EMBL" id="LDTC01000076">
    <property type="protein sequence ID" value="KTW11952.1"/>
    <property type="molecule type" value="Genomic_DNA"/>
</dbReference>
<name>A0A147J7I5_9SPHN</name>
<comment type="caution">
    <text evidence="2">The sequence shown here is derived from an EMBL/GenBank/DDBJ whole genome shotgun (WGS) entry which is preliminary data.</text>
</comment>
<evidence type="ECO:0000313" key="6">
    <source>
        <dbReference type="Proteomes" id="UP000074410"/>
    </source>
</evidence>
<dbReference type="Proteomes" id="UP000557656">
    <property type="component" value="Unassembled WGS sequence"/>
</dbReference>
<protein>
    <submittedName>
        <fullName evidence="3">DNA-binding protein</fullName>
    </submittedName>
</protein>
<keyword evidence="8" id="KW-1185">Reference proteome</keyword>
<evidence type="ECO:0000313" key="2">
    <source>
        <dbReference type="EMBL" id="KTW11952.1"/>
    </source>
</evidence>